<gene>
    <name evidence="3" type="ORF">PV05_06536</name>
</gene>
<dbReference type="SUPFAM" id="SSF48452">
    <property type="entry name" value="TPR-like"/>
    <property type="match status" value="1"/>
</dbReference>
<feature type="compositionally biased region" description="Low complexity" evidence="1">
    <location>
        <begin position="1"/>
        <end position="12"/>
    </location>
</feature>
<keyword evidence="4" id="KW-1185">Reference proteome</keyword>
<dbReference type="Gene3D" id="1.25.40.10">
    <property type="entry name" value="Tetratricopeptide repeat domain"/>
    <property type="match status" value="1"/>
</dbReference>
<protein>
    <recommendedName>
        <fullName evidence="2">Clr5 domain-containing protein</fullName>
    </recommendedName>
</protein>
<sequence>MELAAMASAEASPVDRKGKATKRSSNSYTSEEWRRHRPLITQLYFEEGRTLKDVAEYLKKEFDFAPTERMYKSRLHTWGLDKKKKEHEMLDLVRQGLQQKGEDKDKVFLVRGRQVTLADALHYFNRKGIKDPSSLLEPQADGSGELSSPEDPDAKTPLSFDDDMLDMPQDASDYELTRSPLEMDGHDKSTLSLALKPSDVAERRLASLQQALNIPHLPPMPPFRTLAVESTVVQPPNLSQADQRYLDLIFQNMQKHYMNLFTARNLSIRNTTGTWTATSDDALADRFYYSMYHGYSFLWNGQRDRAFDNFYKAFALVEGLLKDDHVGFIIYIFDLIIRHDGTGYEEPLLMLLQHLADMAKAVFESEEHPIFLIANYMSHATTSRAWLAESTLRRLLDFFQDSIGYFHPETIALLQTFATGLMNRQRYAEAAVRFQQLVDAFETTLNKQCYEVCYALRSTSEAYFHMEQYQQSLQALKAALERAETLPRPEEREIYVRCLRGMAEICNKLGRREEAVETMQQVVDICRDAFGPEHPFTNRARMHLKSISKGDVMSDAAIPPMVYRLGRGGSAAKYIWISRSSPTRLQA</sequence>
<organism evidence="3 4">
    <name type="scientific">Exophiala xenobiotica</name>
    <dbReference type="NCBI Taxonomy" id="348802"/>
    <lineage>
        <taxon>Eukaryota</taxon>
        <taxon>Fungi</taxon>
        <taxon>Dikarya</taxon>
        <taxon>Ascomycota</taxon>
        <taxon>Pezizomycotina</taxon>
        <taxon>Eurotiomycetes</taxon>
        <taxon>Chaetothyriomycetidae</taxon>
        <taxon>Chaetothyriales</taxon>
        <taxon>Herpotrichiellaceae</taxon>
        <taxon>Exophiala</taxon>
    </lineage>
</organism>
<feature type="region of interest" description="Disordered" evidence="1">
    <location>
        <begin position="1"/>
        <end position="32"/>
    </location>
</feature>
<dbReference type="PANTHER" id="PTHR38788:SF3">
    <property type="entry name" value="CLR5 DOMAIN-CONTAINING PROTEIN"/>
    <property type="match status" value="1"/>
</dbReference>
<proteinExistence type="predicted"/>
<feature type="region of interest" description="Disordered" evidence="1">
    <location>
        <begin position="132"/>
        <end position="167"/>
    </location>
</feature>
<dbReference type="PANTHER" id="PTHR38788">
    <property type="entry name" value="CLR5 DOMAIN-CONTAINING PROTEIN"/>
    <property type="match status" value="1"/>
</dbReference>
<accession>A0A0D2F2J4</accession>
<evidence type="ECO:0000259" key="2">
    <source>
        <dbReference type="Pfam" id="PF14420"/>
    </source>
</evidence>
<dbReference type="GeneID" id="25328444"/>
<dbReference type="InterPro" id="IPR025676">
    <property type="entry name" value="Clr5_dom"/>
</dbReference>
<feature type="domain" description="Clr5" evidence="2">
    <location>
        <begin position="30"/>
        <end position="82"/>
    </location>
</feature>
<evidence type="ECO:0000313" key="3">
    <source>
        <dbReference type="EMBL" id="KIW54154.1"/>
    </source>
</evidence>
<dbReference type="Pfam" id="PF14420">
    <property type="entry name" value="Clr5"/>
    <property type="match status" value="1"/>
</dbReference>
<dbReference type="AlphaFoldDB" id="A0A0D2F2J4"/>
<dbReference type="InterPro" id="IPR011990">
    <property type="entry name" value="TPR-like_helical_dom_sf"/>
</dbReference>
<dbReference type="Proteomes" id="UP000054342">
    <property type="component" value="Unassembled WGS sequence"/>
</dbReference>
<reference evidence="3 4" key="1">
    <citation type="submission" date="2015-01" db="EMBL/GenBank/DDBJ databases">
        <title>The Genome Sequence of Exophiala xenobiotica CBS118157.</title>
        <authorList>
            <consortium name="The Broad Institute Genomics Platform"/>
            <person name="Cuomo C."/>
            <person name="de Hoog S."/>
            <person name="Gorbushina A."/>
            <person name="Stielow B."/>
            <person name="Teixiera M."/>
            <person name="Abouelleil A."/>
            <person name="Chapman S.B."/>
            <person name="Priest M."/>
            <person name="Young S.K."/>
            <person name="Wortman J."/>
            <person name="Nusbaum C."/>
            <person name="Birren B."/>
        </authorList>
    </citation>
    <scope>NUCLEOTIDE SEQUENCE [LARGE SCALE GENOMIC DNA]</scope>
    <source>
        <strain evidence="3 4">CBS 118157</strain>
    </source>
</reference>
<name>A0A0D2F2J4_9EURO</name>
<evidence type="ECO:0000313" key="4">
    <source>
        <dbReference type="Proteomes" id="UP000054342"/>
    </source>
</evidence>
<dbReference type="HOGENOM" id="CLU_469313_0_0_1"/>
<dbReference type="RefSeq" id="XP_013314738.1">
    <property type="nucleotide sequence ID" value="XM_013459284.1"/>
</dbReference>
<dbReference type="STRING" id="348802.A0A0D2F2J4"/>
<dbReference type="OrthoDB" id="539213at2759"/>
<dbReference type="Pfam" id="PF13374">
    <property type="entry name" value="TPR_10"/>
    <property type="match status" value="1"/>
</dbReference>
<evidence type="ECO:0000256" key="1">
    <source>
        <dbReference type="SAM" id="MobiDB-lite"/>
    </source>
</evidence>
<dbReference type="EMBL" id="KN847320">
    <property type="protein sequence ID" value="KIW54154.1"/>
    <property type="molecule type" value="Genomic_DNA"/>
</dbReference>